<keyword evidence="3" id="KW-1185">Reference proteome</keyword>
<evidence type="ECO:0000313" key="2">
    <source>
        <dbReference type="EMBL" id="KAL3389895.1"/>
    </source>
</evidence>
<dbReference type="Proteomes" id="UP001627154">
    <property type="component" value="Unassembled WGS sequence"/>
</dbReference>
<reference evidence="2 3" key="1">
    <citation type="journal article" date="2024" name="bioRxiv">
        <title>A reference genome for Trichogramma kaykai: A tiny desert-dwelling parasitoid wasp with competing sex-ratio distorters.</title>
        <authorList>
            <person name="Culotta J."/>
            <person name="Lindsey A.R."/>
        </authorList>
    </citation>
    <scope>NUCLEOTIDE SEQUENCE [LARGE SCALE GENOMIC DNA]</scope>
    <source>
        <strain evidence="2 3">KSX58</strain>
    </source>
</reference>
<dbReference type="PANTHER" id="PTHR46579">
    <property type="entry name" value="F5/8 TYPE C DOMAIN-CONTAINING PROTEIN-RELATED"/>
    <property type="match status" value="1"/>
</dbReference>
<accession>A0ABD2WB47</accession>
<sequence length="818" mass="95991">MDNEVPLQEVMEVDPSIQIATGSSLNEEVHFDYQSSDNYTDYVKGRYWCDEVYESQESTSLPFNLENAKNLKELIDNPEFNAKIDTPVDKSRGEIMLMIMKYSIQNELSISAITNLFQLINTMFKRPILLNSRYMLDKFFNSKDEFQYNIICYQCSADLGNERLEKITCPICEAVNVKKDPQKSAYFILSDPSKQIVYLIESNEDYFSEVTQRRTHEPGYMYDVYDGIKYREFYQSLEPKERYNYVTTVFNTDGASKFKCSKQSVWPLYLMINELPKDVRTNQLVVCGLMFTLRKPDMTIFLDKLVTLINDLRISCKIKNEIRLLRLYVLTCCVDAVARAPIQGIKQFNGHYGCNWCLHPGETHGVKRYPILKEVPKPRRHEEMVDLMLEADPDDPKFGVMYPSPLMNLPNFDLVEGFIPDYLHMALEGVAKQFTNHILLDLDRMDMDELDNKMLSIAIPQQISRRSRKISDRKDWKAREWENFVLYYSPVIFSDLLSPRKMQHWLLFVESLYTILLDKITFEDLNRADENLHTFVSEIESVYEDVRLMTFNVHQLLHVCTSVGNWGPVWSNSTFSFESANHYVLKSIKCAKNVSEQVMRYVKMCHNVSVLEKHICRTAENEVMRYCNDILRSKAQHVIVFNNILYFTPLKNENIVLNFREIEQCSAANFISSMKSGKKYLKIVKDDCLYESALLNDEMTEEKEENLSLNKILNIKKEKETNSNKSLPNEMVGLMNKSNDKDRQILLPKEKKNKQKKKSKKSKNEKDAEKVSKAEKKQKDNKKNEQLHQRYRIKIQRTARKKLRLAQLTNQKKLRNRR</sequence>
<evidence type="ECO:0000313" key="3">
    <source>
        <dbReference type="Proteomes" id="UP001627154"/>
    </source>
</evidence>
<dbReference type="AlphaFoldDB" id="A0ABD2WB47"/>
<dbReference type="EMBL" id="JBJJXI010000122">
    <property type="protein sequence ID" value="KAL3389895.1"/>
    <property type="molecule type" value="Genomic_DNA"/>
</dbReference>
<organism evidence="2 3">
    <name type="scientific">Trichogramma kaykai</name>
    <dbReference type="NCBI Taxonomy" id="54128"/>
    <lineage>
        <taxon>Eukaryota</taxon>
        <taxon>Metazoa</taxon>
        <taxon>Ecdysozoa</taxon>
        <taxon>Arthropoda</taxon>
        <taxon>Hexapoda</taxon>
        <taxon>Insecta</taxon>
        <taxon>Pterygota</taxon>
        <taxon>Neoptera</taxon>
        <taxon>Endopterygota</taxon>
        <taxon>Hymenoptera</taxon>
        <taxon>Apocrita</taxon>
        <taxon>Proctotrupomorpha</taxon>
        <taxon>Chalcidoidea</taxon>
        <taxon>Trichogrammatidae</taxon>
        <taxon>Trichogramma</taxon>
    </lineage>
</organism>
<gene>
    <name evidence="2" type="ORF">TKK_015252</name>
</gene>
<comment type="caution">
    <text evidence="2">The sequence shown here is derived from an EMBL/GenBank/DDBJ whole genome shotgun (WGS) entry which is preliminary data.</text>
</comment>
<feature type="compositionally biased region" description="Basic and acidic residues" evidence="1">
    <location>
        <begin position="762"/>
        <end position="788"/>
    </location>
</feature>
<dbReference type="PANTHER" id="PTHR46579:SF1">
    <property type="entry name" value="F5_8 TYPE C DOMAIN-CONTAINING PROTEIN"/>
    <property type="match status" value="1"/>
</dbReference>
<feature type="compositionally biased region" description="Basic and acidic residues" evidence="1">
    <location>
        <begin position="738"/>
        <end position="750"/>
    </location>
</feature>
<evidence type="ECO:0000256" key="1">
    <source>
        <dbReference type="SAM" id="MobiDB-lite"/>
    </source>
</evidence>
<feature type="compositionally biased region" description="Basic residues" evidence="1">
    <location>
        <begin position="751"/>
        <end position="761"/>
    </location>
</feature>
<feature type="region of interest" description="Disordered" evidence="1">
    <location>
        <begin position="720"/>
        <end position="818"/>
    </location>
</feature>
<feature type="compositionally biased region" description="Basic residues" evidence="1">
    <location>
        <begin position="789"/>
        <end position="804"/>
    </location>
</feature>
<proteinExistence type="predicted"/>
<protein>
    <submittedName>
        <fullName evidence="2">Uncharacterized protein</fullName>
    </submittedName>
</protein>
<name>A0ABD2WB47_9HYME</name>